<keyword evidence="1" id="KW-0812">Transmembrane</keyword>
<keyword evidence="3" id="KW-1185">Reference proteome</keyword>
<protein>
    <submittedName>
        <fullName evidence="2">Uncharacterized protein</fullName>
    </submittedName>
</protein>
<organism evidence="2 3">
    <name type="scientific">Halalkalibacter suaedae</name>
    <dbReference type="NCBI Taxonomy" id="2822140"/>
    <lineage>
        <taxon>Bacteria</taxon>
        <taxon>Bacillati</taxon>
        <taxon>Bacillota</taxon>
        <taxon>Bacilli</taxon>
        <taxon>Bacillales</taxon>
        <taxon>Bacillaceae</taxon>
        <taxon>Halalkalibacter</taxon>
    </lineage>
</organism>
<proteinExistence type="predicted"/>
<feature type="transmembrane region" description="Helical" evidence="1">
    <location>
        <begin position="64"/>
        <end position="85"/>
    </location>
</feature>
<accession>A0A941AMT8</accession>
<evidence type="ECO:0000313" key="3">
    <source>
        <dbReference type="Proteomes" id="UP000678228"/>
    </source>
</evidence>
<keyword evidence="1" id="KW-0472">Membrane</keyword>
<dbReference type="Proteomes" id="UP000678228">
    <property type="component" value="Unassembled WGS sequence"/>
</dbReference>
<dbReference type="RefSeq" id="WP_210595795.1">
    <property type="nucleotide sequence ID" value="NZ_JAGKSQ010000001.1"/>
</dbReference>
<feature type="transmembrane region" description="Helical" evidence="1">
    <location>
        <begin position="7"/>
        <end position="31"/>
    </location>
</feature>
<comment type="caution">
    <text evidence="2">The sequence shown here is derived from an EMBL/GenBank/DDBJ whole genome shotgun (WGS) entry which is preliminary data.</text>
</comment>
<reference evidence="2" key="1">
    <citation type="submission" date="2021-03" db="EMBL/GenBank/DDBJ databases">
        <title>Bacillus suaedae sp. nov., isolated from Suaeda aralocaspica.</title>
        <authorList>
            <person name="Lei R.F.R."/>
        </authorList>
    </citation>
    <scope>NUCLEOTIDE SEQUENCE</scope>
    <source>
        <strain evidence="2">YZJH907-2</strain>
    </source>
</reference>
<sequence>MKRSLAGIVSILIPVLLLLLIINFFVGVAPIENIQGLPVIMPIILCPIGGAIGFVSYRAQKDMLSLIGMISNFILFLFPILYHVIGTLLLGV</sequence>
<name>A0A941AMT8_9BACI</name>
<dbReference type="AlphaFoldDB" id="A0A941AMT8"/>
<evidence type="ECO:0000256" key="1">
    <source>
        <dbReference type="SAM" id="Phobius"/>
    </source>
</evidence>
<feature type="transmembrane region" description="Helical" evidence="1">
    <location>
        <begin position="37"/>
        <end position="57"/>
    </location>
</feature>
<gene>
    <name evidence="2" type="ORF">J7W16_03505</name>
</gene>
<dbReference type="EMBL" id="JAGKSQ010000001">
    <property type="protein sequence ID" value="MBP3950186.1"/>
    <property type="molecule type" value="Genomic_DNA"/>
</dbReference>
<evidence type="ECO:0000313" key="2">
    <source>
        <dbReference type="EMBL" id="MBP3950186.1"/>
    </source>
</evidence>
<keyword evidence="1" id="KW-1133">Transmembrane helix</keyword>